<dbReference type="Gene3D" id="3.30.1490.480">
    <property type="entry name" value="Endolytic murein transglycosylase"/>
    <property type="match status" value="2"/>
</dbReference>
<dbReference type="GO" id="GO:0071555">
    <property type="term" value="P:cell wall organization"/>
    <property type="evidence" value="ECO:0007669"/>
    <property type="project" value="UniProtKB-KW"/>
</dbReference>
<dbReference type="GO" id="GO:0008932">
    <property type="term" value="F:lytic endotransglycosylase activity"/>
    <property type="evidence" value="ECO:0007669"/>
    <property type="project" value="UniProtKB-UniRule"/>
</dbReference>
<dbReference type="HAMAP" id="MF_02065">
    <property type="entry name" value="MltG"/>
    <property type="match status" value="1"/>
</dbReference>
<dbReference type="PANTHER" id="PTHR30518">
    <property type="entry name" value="ENDOLYTIC MUREIN TRANSGLYCOSYLASE"/>
    <property type="match status" value="1"/>
</dbReference>
<dbReference type="EC" id="4.2.2.29" evidence="7"/>
<dbReference type="RefSeq" id="WP_256304343.1">
    <property type="nucleotide sequence ID" value="NZ_JANFYS010000023.1"/>
</dbReference>
<dbReference type="GO" id="GO:0009252">
    <property type="term" value="P:peptidoglycan biosynthetic process"/>
    <property type="evidence" value="ECO:0007669"/>
    <property type="project" value="UniProtKB-UniRule"/>
</dbReference>
<dbReference type="EMBL" id="JANFYS010000023">
    <property type="protein sequence ID" value="MCQ4771056.1"/>
    <property type="molecule type" value="Genomic_DNA"/>
</dbReference>
<keyword evidence="6 7" id="KW-0961">Cell wall biogenesis/degradation</keyword>
<keyword evidence="4 7" id="KW-0472">Membrane</keyword>
<dbReference type="NCBIfam" id="TIGR00247">
    <property type="entry name" value="endolytic transglycosylase MltG"/>
    <property type="match status" value="1"/>
</dbReference>
<keyword evidence="5 7" id="KW-0456">Lyase</keyword>
<keyword evidence="3 7" id="KW-1133">Transmembrane helix</keyword>
<feature type="transmembrane region" description="Helical" evidence="7">
    <location>
        <begin position="37"/>
        <end position="62"/>
    </location>
</feature>
<evidence type="ECO:0000256" key="2">
    <source>
        <dbReference type="ARBA" id="ARBA00022692"/>
    </source>
</evidence>
<dbReference type="Pfam" id="PF02618">
    <property type="entry name" value="YceG"/>
    <property type="match status" value="1"/>
</dbReference>
<comment type="caution">
    <text evidence="9">The sequence shown here is derived from an EMBL/GenBank/DDBJ whole genome shotgun (WGS) entry which is preliminary data.</text>
</comment>
<evidence type="ECO:0000256" key="5">
    <source>
        <dbReference type="ARBA" id="ARBA00023239"/>
    </source>
</evidence>
<dbReference type="PANTHER" id="PTHR30518:SF2">
    <property type="entry name" value="ENDOLYTIC MUREIN TRANSGLYCOSYLASE"/>
    <property type="match status" value="1"/>
</dbReference>
<evidence type="ECO:0000256" key="1">
    <source>
        <dbReference type="ARBA" id="ARBA00022475"/>
    </source>
</evidence>
<reference evidence="9" key="1">
    <citation type="submission" date="2022-06" db="EMBL/GenBank/DDBJ databases">
        <title>Isolation of gut microbiota from human fecal samples.</title>
        <authorList>
            <person name="Pamer E.G."/>
            <person name="Barat B."/>
            <person name="Waligurski E."/>
            <person name="Medina S."/>
            <person name="Paddock L."/>
            <person name="Mostad J."/>
        </authorList>
    </citation>
    <scope>NUCLEOTIDE SEQUENCE</scope>
    <source>
        <strain evidence="9">DFI.9.91</strain>
    </source>
</reference>
<gene>
    <name evidence="7 9" type="primary">mltG</name>
    <name evidence="9" type="ORF">NE579_11370</name>
</gene>
<keyword evidence="2 7" id="KW-0812">Transmembrane</keyword>
<comment type="function">
    <text evidence="7">Functions as a peptidoglycan terminase that cleaves nascent peptidoglycan strands endolytically to terminate their elongation.</text>
</comment>
<evidence type="ECO:0000256" key="8">
    <source>
        <dbReference type="SAM" id="MobiDB-lite"/>
    </source>
</evidence>
<dbReference type="InterPro" id="IPR003770">
    <property type="entry name" value="MLTG-like"/>
</dbReference>
<dbReference type="AlphaFoldDB" id="A0AAW5JLK4"/>
<protein>
    <recommendedName>
        <fullName evidence="7">Endolytic murein transglycosylase</fullName>
        <ecNumber evidence="7">4.2.2.29</ecNumber>
    </recommendedName>
    <alternativeName>
        <fullName evidence="7">Peptidoglycan lytic transglycosylase</fullName>
    </alternativeName>
    <alternativeName>
        <fullName evidence="7">Peptidoglycan polymerization terminase</fullName>
    </alternativeName>
</protein>
<sequence>MDERRRAQGRRQAPRQPRADGRSAAPRKKRRHRRSGAAWALLYVVFVIGISALLASLGWMWAGDVLALNKDEHTAVITVSEGETFHEVTNELHENGIIEYKWLFNLFATVTKGKEKLVPGMYELNTEMDYRAIIANLGSKSVSRVEISVTIPEGYTVMQIFKLLEEKGVSTVDKLTEQAASYNYKFSFLQEIPLGDYRRLEGYLFPDTYRFYMGEDPKTVLNKMIANFDRKFTDDMRQQAADMGYSVHDIVNIASMIEKETDGSDQTHIASVIYNRLKGTATNGYLQIDATIQYILPERKEKLTAEDQAIDDPYNTYQYAGLPAGPISNPGIASLRSALNPQNTSDYYYALGDDGVHHFFQTYDAQQRFIQSQALYQNG</sequence>
<proteinExistence type="inferred from homology"/>
<evidence type="ECO:0000256" key="6">
    <source>
        <dbReference type="ARBA" id="ARBA00023316"/>
    </source>
</evidence>
<keyword evidence="1 7" id="KW-1003">Cell membrane</keyword>
<comment type="subcellular location">
    <subcellularLocation>
        <location evidence="7">Cell membrane</location>
        <topology evidence="7">Single-pass membrane protein</topology>
    </subcellularLocation>
</comment>
<evidence type="ECO:0000313" key="10">
    <source>
        <dbReference type="Proteomes" id="UP001204562"/>
    </source>
</evidence>
<comment type="catalytic activity">
    <reaction evidence="7">
        <text>a peptidoglycan chain = a peptidoglycan chain with N-acetyl-1,6-anhydromuramyl-[peptide] at the reducing end + a peptidoglycan chain with N-acetylglucosamine at the non-reducing end.</text>
        <dbReference type="EC" id="4.2.2.29"/>
    </reaction>
</comment>
<evidence type="ECO:0000313" key="9">
    <source>
        <dbReference type="EMBL" id="MCQ4771056.1"/>
    </source>
</evidence>
<dbReference type="GO" id="GO:0005886">
    <property type="term" value="C:plasma membrane"/>
    <property type="evidence" value="ECO:0007669"/>
    <property type="project" value="UniProtKB-SubCell"/>
</dbReference>
<dbReference type="Proteomes" id="UP001204562">
    <property type="component" value="Unassembled WGS sequence"/>
</dbReference>
<comment type="similarity">
    <text evidence="7">Belongs to the transglycosylase MltG family.</text>
</comment>
<accession>A0AAW5JLK4</accession>
<organism evidence="9 10">
    <name type="scientific">Intestinimonas massiliensis</name>
    <name type="common">ex Afouda et al. 2020</name>
    <dbReference type="NCBI Taxonomy" id="1673721"/>
    <lineage>
        <taxon>Bacteria</taxon>
        <taxon>Bacillati</taxon>
        <taxon>Bacillota</taxon>
        <taxon>Clostridia</taxon>
        <taxon>Eubacteriales</taxon>
        <taxon>Intestinimonas</taxon>
    </lineage>
</organism>
<evidence type="ECO:0000256" key="4">
    <source>
        <dbReference type="ARBA" id="ARBA00023136"/>
    </source>
</evidence>
<feature type="site" description="Important for catalytic activity" evidence="7">
    <location>
        <position position="260"/>
    </location>
</feature>
<evidence type="ECO:0000256" key="3">
    <source>
        <dbReference type="ARBA" id="ARBA00022989"/>
    </source>
</evidence>
<name>A0AAW5JLK4_9FIRM</name>
<feature type="region of interest" description="Disordered" evidence="8">
    <location>
        <begin position="1"/>
        <end position="32"/>
    </location>
</feature>
<evidence type="ECO:0000256" key="7">
    <source>
        <dbReference type="HAMAP-Rule" id="MF_02065"/>
    </source>
</evidence>